<dbReference type="Gene3D" id="3.20.20.140">
    <property type="entry name" value="Metal-dependent hydrolases"/>
    <property type="match status" value="1"/>
</dbReference>
<sequence>MTEITDYIDQMRIIDGHEHLIPLKDRKKNNHGFFDLLHYLKSDMTSAGLNLHYFDASKNEDSIEKKAEVFLEFWEKTKNTTYAKMLKWAVEDLYGMKDWTIEGICELDKKVKQASQDPDLYERILKEKAKIDVAFTLIFTTNVDFRYFRPVMWMDHTFRLHSREQIQKLAKESERSIHSLDDLRAAVEKIMEKYVDEGMVATKIGAAYWRSLNVEKPTYAEAERVFNTIQSNYLKESISSEDAKPLQDFMIHEVIKNSIVNDMPIQIHTGHQEPSVSSNGNILTNSRVTDLVPLLLEYYEAKFVLLHGGMPYHQEYLSIIKNFPNAYADLTWCYILSPTMTKQILFQLIEMVPQSKILGFGGDYSQVEGTYAHAKLAKKVMAEVLSEKIVQGEMTEKEAQGFANLVFRNNLIELYKLDFKKL</sequence>
<organism evidence="2 3">
    <name type="scientific">Gracilibacillus salitolerans</name>
    <dbReference type="NCBI Taxonomy" id="2663022"/>
    <lineage>
        <taxon>Bacteria</taxon>
        <taxon>Bacillati</taxon>
        <taxon>Bacillota</taxon>
        <taxon>Bacilli</taxon>
        <taxon>Bacillales</taxon>
        <taxon>Bacillaceae</taxon>
        <taxon>Gracilibacillus</taxon>
    </lineage>
</organism>
<dbReference type="Pfam" id="PF04909">
    <property type="entry name" value="Amidohydro_2"/>
    <property type="match status" value="1"/>
</dbReference>
<dbReference type="PANTHER" id="PTHR43383:SF2">
    <property type="entry name" value="AMIDOHYDROLASE 2 FAMILY PROTEIN"/>
    <property type="match status" value="1"/>
</dbReference>
<dbReference type="PANTHER" id="PTHR43383">
    <property type="entry name" value="NODULIN 6"/>
    <property type="match status" value="1"/>
</dbReference>
<evidence type="ECO:0000259" key="1">
    <source>
        <dbReference type="Pfam" id="PF04909"/>
    </source>
</evidence>
<accession>A0A5Q2TFT1</accession>
<dbReference type="AlphaFoldDB" id="A0A5Q2TFT1"/>
<feature type="domain" description="Amidohydrolase-related" evidence="1">
    <location>
        <begin position="262"/>
        <end position="376"/>
    </location>
</feature>
<dbReference type="SUPFAM" id="SSF51556">
    <property type="entry name" value="Metallo-dependent hydrolases"/>
    <property type="match status" value="1"/>
</dbReference>
<evidence type="ECO:0000313" key="3">
    <source>
        <dbReference type="Proteomes" id="UP000339690"/>
    </source>
</evidence>
<dbReference type="Gene3D" id="1.10.2020.10">
    <property type="entry name" value="uronate isomerase, domain 2, chain A"/>
    <property type="match status" value="1"/>
</dbReference>
<evidence type="ECO:0000313" key="2">
    <source>
        <dbReference type="EMBL" id="QGH33659.1"/>
    </source>
</evidence>
<keyword evidence="2" id="KW-0378">Hydrolase</keyword>
<dbReference type="InterPro" id="IPR032466">
    <property type="entry name" value="Metal_Hydrolase"/>
</dbReference>
<proteinExistence type="predicted"/>
<dbReference type="Proteomes" id="UP000339690">
    <property type="component" value="Chromosome"/>
</dbReference>
<name>A0A5Q2TFT1_9BACI</name>
<dbReference type="InterPro" id="IPR006680">
    <property type="entry name" value="Amidohydro-rel"/>
</dbReference>
<keyword evidence="3" id="KW-1185">Reference proteome</keyword>
<protein>
    <submittedName>
        <fullName evidence="2">Amidohydrolase family protein</fullName>
    </submittedName>
</protein>
<reference evidence="2 3" key="1">
    <citation type="submission" date="2019-11" db="EMBL/GenBank/DDBJ databases">
        <title>Gracilibacillus salitolerans sp. nov., a moderate halophile isolated from a saline soil in northwest China.</title>
        <authorList>
            <person name="Gan L."/>
        </authorList>
    </citation>
    <scope>NUCLEOTIDE SEQUENCE [LARGE SCALE GENOMIC DNA]</scope>
    <source>
        <strain evidence="2 3">SCU50</strain>
    </source>
</reference>
<dbReference type="GO" id="GO:0016787">
    <property type="term" value="F:hydrolase activity"/>
    <property type="evidence" value="ECO:0007669"/>
    <property type="project" value="UniProtKB-KW"/>
</dbReference>
<gene>
    <name evidence="2" type="ORF">GI584_06340</name>
</gene>
<dbReference type="RefSeq" id="WP_153790668.1">
    <property type="nucleotide sequence ID" value="NZ_CP045915.1"/>
</dbReference>
<dbReference type="KEGG" id="grc:GI584_06340"/>
<dbReference type="EMBL" id="CP045915">
    <property type="protein sequence ID" value="QGH33659.1"/>
    <property type="molecule type" value="Genomic_DNA"/>
</dbReference>